<dbReference type="GO" id="GO:0007165">
    <property type="term" value="P:signal transduction"/>
    <property type="evidence" value="ECO:0007669"/>
    <property type="project" value="InterPro"/>
</dbReference>
<evidence type="ECO:0000313" key="3">
    <source>
        <dbReference type="EMBL" id="KAF5403200.1"/>
    </source>
</evidence>
<dbReference type="SUPFAM" id="SSF48350">
    <property type="entry name" value="GTPase activation domain, GAP"/>
    <property type="match status" value="1"/>
</dbReference>
<dbReference type="PANTHER" id="PTHR23179:SF27">
    <property type="entry name" value="RHO GTPASE ACTIVATING PROTEIN AT 71E, ISOFORM D"/>
    <property type="match status" value="1"/>
</dbReference>
<protein>
    <recommendedName>
        <fullName evidence="2">Rho-GAP domain-containing protein</fullName>
    </recommendedName>
</protein>
<dbReference type="Gene3D" id="1.10.555.10">
    <property type="entry name" value="Rho GTPase activation protein"/>
    <property type="match status" value="1"/>
</dbReference>
<dbReference type="OrthoDB" id="6283036at2759"/>
<gene>
    <name evidence="3" type="ORF">PHET_03417</name>
</gene>
<evidence type="ECO:0000259" key="2">
    <source>
        <dbReference type="SMART" id="SM00324"/>
    </source>
</evidence>
<evidence type="ECO:0000313" key="4">
    <source>
        <dbReference type="Proteomes" id="UP000748531"/>
    </source>
</evidence>
<reference evidence="3" key="1">
    <citation type="submission" date="2019-05" db="EMBL/GenBank/DDBJ databases">
        <title>Annotation for the trematode Paragonimus heterotremus.</title>
        <authorList>
            <person name="Choi Y.-J."/>
        </authorList>
    </citation>
    <scope>NUCLEOTIDE SEQUENCE</scope>
    <source>
        <strain evidence="3">LC</strain>
    </source>
</reference>
<dbReference type="AlphaFoldDB" id="A0A8J4SRD0"/>
<evidence type="ECO:0000256" key="1">
    <source>
        <dbReference type="SAM" id="MobiDB-lite"/>
    </source>
</evidence>
<comment type="caution">
    <text evidence="3">The sequence shown here is derived from an EMBL/GenBank/DDBJ whole genome shotgun (WGS) entry which is preliminary data.</text>
</comment>
<proteinExistence type="predicted"/>
<name>A0A8J4SRD0_9TREM</name>
<dbReference type="PANTHER" id="PTHR23179">
    <property type="entry name" value="T-CELL ACTIVATION RHO GTPASE ACTIVATING PROTEIN-RELATED"/>
    <property type="match status" value="1"/>
</dbReference>
<dbReference type="InterPro" id="IPR008936">
    <property type="entry name" value="Rho_GTPase_activation_prot"/>
</dbReference>
<accession>A0A8J4SRD0</accession>
<sequence>MSSSSSLITHRPTDSNIMSLFTSKPRISTTGLNMPFRQELKGIVISSPVITTATTLHSNEFSVTRRTTDPVKPSWFCASHHSGGVPRRKPVEVKQPKPIHLGHGPPSSGFLHECCHIPQPILNLFVYLARQGVHSSDLFRRPGNINQMKQILHRFGTGSTIDWDEYNVYTVANVAKKLLLSIPGGLFGPDGEAQLLATANSSCSSELEQITESLLLTDRRKQKNGTEGGDNELDVVGDPKRTYPCKTQFEQPNMHPLLSSPLCEAAAKTVTFVDDRTVCGPQQLPRPTCWPRGSIQQLHQLSEVAGQRISVFLRVLDSLPSSHQQLSVLMIGILHQLVFHSASNSAKSMFASMIHLGRLSALTTSWKSPVLSGVQDADVEDQSAPEIPLLTLAEGVVKSVAGALFHTCPSSVSMVEQTAQVLRSLVLYFPAMGEPVVRFYLDAVNDRIPLASASSRPVSSLNTSDQLACVLCPESERTTLLDQCSLNGSYARPCPVNLLQAASRLFCLGNSGTDSHPKGGGAMFLFTHTTTTTTTAATTTTTTLTTATSKPSGFRSRFGCPLFMSKLHTSPVSETLHVTTNPVALPFLNSTKQDPENTTTSSISYQPRATYTTAEHATNASVSKPLHFDTQTAMVQPILDPKVDTNRSIHSDECTSDRYVPSLRRNQSRYKSLRRRQMENLSRRAEWFLGPTILPVVTLTPVATTPGVPQRHHTHIVGQHCVNNMELVVTSTVSLLELDDSLSRGVRETSKLGASHLLTVPTPRLLFTASTGELEHQGYEDSLGQDGTSIIHRRDSGRQRLLSVGSYLDATPTESFVSIHSAPSAGLHRFDAKSVIDIDYPADLYPRGLSPIVSPTQLPISISSLSGDIHEVTIPLYPRPKPPTIFAALSGSDLAHSLGPKTISS</sequence>
<feature type="region of interest" description="Disordered" evidence="1">
    <location>
        <begin position="218"/>
        <end position="237"/>
    </location>
</feature>
<feature type="domain" description="Rho-GAP" evidence="2">
    <location>
        <begin position="115"/>
        <end position="430"/>
    </location>
</feature>
<dbReference type="Proteomes" id="UP000748531">
    <property type="component" value="Unassembled WGS sequence"/>
</dbReference>
<dbReference type="InterPro" id="IPR000198">
    <property type="entry name" value="RhoGAP_dom"/>
</dbReference>
<dbReference type="GO" id="GO:0005096">
    <property type="term" value="F:GTPase activator activity"/>
    <property type="evidence" value="ECO:0007669"/>
    <property type="project" value="TreeGrafter"/>
</dbReference>
<dbReference type="Pfam" id="PF00620">
    <property type="entry name" value="RhoGAP"/>
    <property type="match status" value="1"/>
</dbReference>
<dbReference type="EMBL" id="LUCH01001364">
    <property type="protein sequence ID" value="KAF5403200.1"/>
    <property type="molecule type" value="Genomic_DNA"/>
</dbReference>
<dbReference type="SMART" id="SM00324">
    <property type="entry name" value="RhoGAP"/>
    <property type="match status" value="1"/>
</dbReference>
<keyword evidence="4" id="KW-1185">Reference proteome</keyword>
<organism evidence="3 4">
    <name type="scientific">Paragonimus heterotremus</name>
    <dbReference type="NCBI Taxonomy" id="100268"/>
    <lineage>
        <taxon>Eukaryota</taxon>
        <taxon>Metazoa</taxon>
        <taxon>Spiralia</taxon>
        <taxon>Lophotrochozoa</taxon>
        <taxon>Platyhelminthes</taxon>
        <taxon>Trematoda</taxon>
        <taxon>Digenea</taxon>
        <taxon>Plagiorchiida</taxon>
        <taxon>Troglotremata</taxon>
        <taxon>Troglotrematidae</taxon>
        <taxon>Paragonimus</taxon>
    </lineage>
</organism>